<dbReference type="Gene3D" id="1.25.40.10">
    <property type="entry name" value="Tetratricopeptide repeat domain"/>
    <property type="match status" value="2"/>
</dbReference>
<dbReference type="InterPro" id="IPR011990">
    <property type="entry name" value="TPR-like_helical_dom_sf"/>
</dbReference>
<protein>
    <submittedName>
        <fullName evidence="2">SARP family transcriptional regulator</fullName>
    </submittedName>
</protein>
<dbReference type="PANTHER" id="PTHR47691">
    <property type="entry name" value="REGULATOR-RELATED"/>
    <property type="match status" value="1"/>
</dbReference>
<gene>
    <name evidence="2" type="ORF">ACTIVE_3758</name>
</gene>
<evidence type="ECO:0000256" key="1">
    <source>
        <dbReference type="PROSITE-ProRule" id="PRU00339"/>
    </source>
</evidence>
<dbReference type="PANTHER" id="PTHR47691:SF3">
    <property type="entry name" value="HTH-TYPE TRANSCRIPTIONAL REGULATOR RV0890C-RELATED"/>
    <property type="match status" value="1"/>
</dbReference>
<dbReference type="AlphaFoldDB" id="A0A7D3VSX3"/>
<name>A0A7D3VSX3_ACTVE</name>
<reference evidence="2 3" key="1">
    <citation type="submission" date="2020-05" db="EMBL/GenBank/DDBJ databases">
        <title>Actinomadura verrucosospora NRRL-B18236 (PFL_A860) Genome sequencing and assembly.</title>
        <authorList>
            <person name="Samborskyy M."/>
        </authorList>
    </citation>
    <scope>NUCLEOTIDE SEQUENCE [LARGE SCALE GENOMIC DNA]</scope>
    <source>
        <strain evidence="2 3">NRRL:B18236</strain>
    </source>
</reference>
<organism evidence="2 3">
    <name type="scientific">Actinomadura verrucosospora</name>
    <dbReference type="NCBI Taxonomy" id="46165"/>
    <lineage>
        <taxon>Bacteria</taxon>
        <taxon>Bacillati</taxon>
        <taxon>Actinomycetota</taxon>
        <taxon>Actinomycetes</taxon>
        <taxon>Streptosporangiales</taxon>
        <taxon>Thermomonosporaceae</taxon>
        <taxon>Actinomadura</taxon>
    </lineage>
</organism>
<evidence type="ECO:0000313" key="3">
    <source>
        <dbReference type="Proteomes" id="UP000501240"/>
    </source>
</evidence>
<accession>A0A7D3VSX3</accession>
<dbReference type="InterPro" id="IPR019734">
    <property type="entry name" value="TPR_rpt"/>
</dbReference>
<feature type="repeat" description="TPR" evidence="1">
    <location>
        <begin position="201"/>
        <end position="234"/>
    </location>
</feature>
<dbReference type="SMART" id="SM00028">
    <property type="entry name" value="TPR"/>
    <property type="match status" value="2"/>
</dbReference>
<dbReference type="PROSITE" id="PS50005">
    <property type="entry name" value="TPR"/>
    <property type="match status" value="1"/>
</dbReference>
<sequence>MRAAAPGRDLDVRATFEDSYRALPPDAARLLRLLGLQPGDDFDAGAAAAVADVSASAARDLLHTLAGSGLVADAGGGRYRLPGPVRDYAREWAAREDGEEERDAALRRVLDHYLAGAAAGEAELEAEGLALLHRERWAEAVEALEEGLRLAERDGDRRTVLLARHNLGRALMESGALDRAIGLLGPLPDEFAALSDDPDRARALTTLGEAYLRAGRPVAATNFFGQALEIVRAEEAPEREGDTFVHLADAARERGDAAAEGAALDRAIALYDSVPTGKAEAAARRRDGLTPSSGPS</sequence>
<keyword evidence="1" id="KW-0802">TPR repeat</keyword>
<dbReference type="Proteomes" id="UP000501240">
    <property type="component" value="Chromosome"/>
</dbReference>
<dbReference type="EMBL" id="CP053892">
    <property type="protein sequence ID" value="QKG22120.1"/>
    <property type="molecule type" value="Genomic_DNA"/>
</dbReference>
<proteinExistence type="predicted"/>
<dbReference type="SUPFAM" id="SSF48452">
    <property type="entry name" value="TPR-like"/>
    <property type="match status" value="1"/>
</dbReference>
<keyword evidence="3" id="KW-1185">Reference proteome</keyword>
<evidence type="ECO:0000313" key="2">
    <source>
        <dbReference type="EMBL" id="QKG22120.1"/>
    </source>
</evidence>